<proteinExistence type="predicted"/>
<evidence type="ECO:0000313" key="2">
    <source>
        <dbReference type="EMBL" id="MBB3172355.1"/>
    </source>
</evidence>
<dbReference type="AlphaFoldDB" id="A0A850NLE6"/>
<protein>
    <recommendedName>
        <fullName evidence="6">Type IV secretion protein Rhs</fullName>
    </recommendedName>
</protein>
<dbReference type="Proteomes" id="UP000557688">
    <property type="component" value="Unassembled WGS sequence"/>
</dbReference>
<evidence type="ECO:0000256" key="1">
    <source>
        <dbReference type="SAM" id="MobiDB-lite"/>
    </source>
</evidence>
<comment type="caution">
    <text evidence="3">The sequence shown here is derived from an EMBL/GenBank/DDBJ whole genome shotgun (WGS) entry which is preliminary data.</text>
</comment>
<sequence length="205" mass="23200">MRELTGGEIRLAYGLFGDSLDYAAIRIHDRGYARLDAMGDMSFGGHIYLPHRHQPDFSVAPLAAQRLFIHEMVHVWQHQNRVLDLARAALRAWVGHGFRYADAYRFRLAVGRDLLDYGLEQQPAIIEEYFLRQRGGLPMGRCLNDDHEVAALLDEVLGRFLQDPGYARGRVHARRSRPAQLASDRNVAPTRRSPNANGAPTRSMA</sequence>
<name>A0A850NLE6_9PROT</name>
<organism evidence="3 5">
    <name type="scientific">Endobacter medicaginis</name>
    <dbReference type="NCBI Taxonomy" id="1181271"/>
    <lineage>
        <taxon>Bacteria</taxon>
        <taxon>Pseudomonadati</taxon>
        <taxon>Pseudomonadota</taxon>
        <taxon>Alphaproteobacteria</taxon>
        <taxon>Acetobacterales</taxon>
        <taxon>Acetobacteraceae</taxon>
        <taxon>Endobacter</taxon>
    </lineage>
</organism>
<evidence type="ECO:0000313" key="3">
    <source>
        <dbReference type="EMBL" id="NVN29724.1"/>
    </source>
</evidence>
<feature type="region of interest" description="Disordered" evidence="1">
    <location>
        <begin position="172"/>
        <end position="205"/>
    </location>
</feature>
<evidence type="ECO:0000313" key="4">
    <source>
        <dbReference type="Proteomes" id="UP000557688"/>
    </source>
</evidence>
<evidence type="ECO:0000313" key="5">
    <source>
        <dbReference type="Proteomes" id="UP000565205"/>
    </source>
</evidence>
<evidence type="ECO:0008006" key="6">
    <source>
        <dbReference type="Google" id="ProtNLM"/>
    </source>
</evidence>
<dbReference type="EMBL" id="JACHXV010000001">
    <property type="protein sequence ID" value="MBB3172355.1"/>
    <property type="molecule type" value="Genomic_DNA"/>
</dbReference>
<accession>A0A850NLE6</accession>
<dbReference type="Proteomes" id="UP000565205">
    <property type="component" value="Unassembled WGS sequence"/>
</dbReference>
<gene>
    <name evidence="2" type="ORF">FHR90_000161</name>
    <name evidence="3" type="ORF">HUK83_05150</name>
</gene>
<keyword evidence="4" id="KW-1185">Reference proteome</keyword>
<feature type="compositionally biased region" description="Polar residues" evidence="1">
    <location>
        <begin position="192"/>
        <end position="205"/>
    </location>
</feature>
<reference evidence="2 4" key="2">
    <citation type="submission" date="2020-08" db="EMBL/GenBank/DDBJ databases">
        <title>Genomic Encyclopedia of Type Strains, Phase III (KMG-III): the genomes of soil and plant-associated and newly described type strains.</title>
        <authorList>
            <person name="Whitman W."/>
        </authorList>
    </citation>
    <scope>NUCLEOTIDE SEQUENCE [LARGE SCALE GENOMIC DNA]</scope>
    <source>
        <strain evidence="2 4">CECT 8088</strain>
    </source>
</reference>
<dbReference type="RefSeq" id="WP_176622659.1">
    <property type="nucleotide sequence ID" value="NZ_JABXXQ010000062.1"/>
</dbReference>
<dbReference type="EMBL" id="JABXXQ010000062">
    <property type="protein sequence ID" value="NVN29724.1"/>
    <property type="molecule type" value="Genomic_DNA"/>
</dbReference>
<reference evidence="3 5" key="1">
    <citation type="submission" date="2020-06" db="EMBL/GenBank/DDBJ databases">
        <title>Description of novel acetic acid bacteria.</title>
        <authorList>
            <person name="Sombolestani A."/>
        </authorList>
    </citation>
    <scope>NUCLEOTIDE SEQUENCE [LARGE SCALE GENOMIC DNA]</scope>
    <source>
        <strain evidence="3 5">LMG 26838</strain>
    </source>
</reference>